<protein>
    <submittedName>
        <fullName evidence="2">Ni/Fe hydrogenase subunit gamma</fullName>
    </submittedName>
</protein>
<proteinExistence type="predicted"/>
<evidence type="ECO:0000313" key="2">
    <source>
        <dbReference type="EMBL" id="HHJ64289.1"/>
    </source>
</evidence>
<dbReference type="AlphaFoldDB" id="A0A7C5L3D6"/>
<comment type="caution">
    <text evidence="2">The sequence shown here is derived from an EMBL/GenBank/DDBJ whole genome shotgun (WGS) entry which is preliminary data.</text>
</comment>
<dbReference type="Pfam" id="PF10418">
    <property type="entry name" value="DHODB_Fe-S_bind"/>
    <property type="match status" value="1"/>
</dbReference>
<organism evidence="2">
    <name type="scientific">Aquifex aeolicus</name>
    <dbReference type="NCBI Taxonomy" id="63363"/>
    <lineage>
        <taxon>Bacteria</taxon>
        <taxon>Pseudomonadati</taxon>
        <taxon>Aquificota</taxon>
        <taxon>Aquificia</taxon>
        <taxon>Aquificales</taxon>
        <taxon>Aquificaceae</taxon>
        <taxon>Aquifex</taxon>
    </lineage>
</organism>
<reference evidence="2" key="1">
    <citation type="journal article" date="2020" name="mSystems">
        <title>Genome- and Community-Level Interaction Insights into Carbon Utilization and Element Cycling Functions of Hydrothermarchaeota in Hydrothermal Sediment.</title>
        <authorList>
            <person name="Zhou Z."/>
            <person name="Liu Y."/>
            <person name="Xu W."/>
            <person name="Pan J."/>
            <person name="Luo Z.H."/>
            <person name="Li M."/>
        </authorList>
    </citation>
    <scope>NUCLEOTIDE SEQUENCE [LARGE SCALE GENOMIC DNA]</scope>
    <source>
        <strain evidence="2">HyVt-501</strain>
    </source>
</reference>
<accession>A0A7C5L3D6</accession>
<dbReference type="Proteomes" id="UP000885792">
    <property type="component" value="Unassembled WGS sequence"/>
</dbReference>
<feature type="non-terminal residue" evidence="2">
    <location>
        <position position="1"/>
    </location>
</feature>
<feature type="domain" description="Dihydroorotate dehydrogenase electron transfer subunit iron-sulphur cluster binding" evidence="1">
    <location>
        <begin position="1"/>
        <end position="28"/>
    </location>
</feature>
<dbReference type="InterPro" id="IPR019480">
    <property type="entry name" value="Dihydroorotate_DH_Fe-S-bd"/>
</dbReference>
<sequence>CAVGTCGHCQFGYTFVCRDGPVFSYSRIQPLLGVREL</sequence>
<gene>
    <name evidence="2" type="ORF">ENJ61_05205</name>
</gene>
<name>A0A7C5L3D6_AQUAO</name>
<evidence type="ECO:0000259" key="1">
    <source>
        <dbReference type="Pfam" id="PF10418"/>
    </source>
</evidence>
<dbReference type="EMBL" id="DRNB01000187">
    <property type="protein sequence ID" value="HHJ64289.1"/>
    <property type="molecule type" value="Genomic_DNA"/>
</dbReference>